<dbReference type="SMART" id="SM00248">
    <property type="entry name" value="ANK"/>
    <property type="match status" value="6"/>
</dbReference>
<feature type="repeat" description="ANK" evidence="3">
    <location>
        <begin position="177"/>
        <end position="209"/>
    </location>
</feature>
<dbReference type="AlphaFoldDB" id="A0A2J8A104"/>
<keyword evidence="6" id="KW-1185">Reference proteome</keyword>
<organism evidence="5 6">
    <name type="scientific">Tetrabaena socialis</name>
    <dbReference type="NCBI Taxonomy" id="47790"/>
    <lineage>
        <taxon>Eukaryota</taxon>
        <taxon>Viridiplantae</taxon>
        <taxon>Chlorophyta</taxon>
        <taxon>core chlorophytes</taxon>
        <taxon>Chlorophyceae</taxon>
        <taxon>CS clade</taxon>
        <taxon>Chlamydomonadales</taxon>
        <taxon>Tetrabaenaceae</taxon>
        <taxon>Tetrabaena</taxon>
    </lineage>
</organism>
<comment type="caution">
    <text evidence="5">The sequence shown here is derived from an EMBL/GenBank/DDBJ whole genome shotgun (WGS) entry which is preliminary data.</text>
</comment>
<gene>
    <name evidence="5" type="ORF">TSOC_007447</name>
</gene>
<dbReference type="PANTHER" id="PTHR24188">
    <property type="entry name" value="ANKYRIN REPEAT PROTEIN"/>
    <property type="match status" value="1"/>
</dbReference>
<evidence type="ECO:0000256" key="3">
    <source>
        <dbReference type="PROSITE-ProRule" id="PRU00023"/>
    </source>
</evidence>
<feature type="repeat" description="ANK" evidence="3">
    <location>
        <begin position="73"/>
        <end position="105"/>
    </location>
</feature>
<reference evidence="5 6" key="1">
    <citation type="journal article" date="2017" name="Mol. Biol. Evol.">
        <title>The 4-celled Tetrabaena socialis nuclear genome reveals the essential components for genetic control of cell number at the origin of multicellularity in the volvocine lineage.</title>
        <authorList>
            <person name="Featherston J."/>
            <person name="Arakaki Y."/>
            <person name="Hanschen E.R."/>
            <person name="Ferris P.J."/>
            <person name="Michod R.E."/>
            <person name="Olson B.J.S.C."/>
            <person name="Nozaki H."/>
            <person name="Durand P.M."/>
        </authorList>
    </citation>
    <scope>NUCLEOTIDE SEQUENCE [LARGE SCALE GENOMIC DNA]</scope>
    <source>
        <strain evidence="5 6">NIES-571</strain>
    </source>
</reference>
<dbReference type="OrthoDB" id="301040at2759"/>
<dbReference type="Proteomes" id="UP000236333">
    <property type="component" value="Unassembled WGS sequence"/>
</dbReference>
<dbReference type="PROSITE" id="PS50297">
    <property type="entry name" value="ANK_REP_REGION"/>
    <property type="match status" value="3"/>
</dbReference>
<proteinExistence type="predicted"/>
<feature type="region of interest" description="Disordered" evidence="4">
    <location>
        <begin position="268"/>
        <end position="323"/>
    </location>
</feature>
<sequence length="434" mass="47151">MELHEAKKGCIKEVKPLQRNGCIKEVKALPLSRDAVNRNRLGWTTLPSAAASGHDEAVEHLMRFMYVDVSDDAETTPLIQASMNGHLEVVKRLITDGAQVEAVDGKTKMTSLIIASMNGHHEVVRHLIDNGARLEAVDGKEGATALIWACFKRHTKVVQNLLTATATTARLAATSKKGLCPLHLATYNGLTEAVAMLLEKGACVADRTQEGDTALDLGLWKDRKEAVKLLHKHGARPAAVAKVPKRRTAPPAEATFTFVLSRTSIKLAEPSSTTKEPARHLQGTTKKMPTKAKITKKKITKEKSTKEKSTNEKSTKESIAKEPARCLQGALRATQLPPRNLQDTCKESARQPQGHSAADTTGKGLVITRVATKEHRQVNDLMEPPVPLELATLRTMDPDLAALSAMDPVIAHGLLLAVMESIRKGMHTGDMCMS</sequence>
<dbReference type="InterPro" id="IPR002110">
    <property type="entry name" value="Ankyrin_rpt"/>
</dbReference>
<evidence type="ECO:0000256" key="2">
    <source>
        <dbReference type="ARBA" id="ARBA00023043"/>
    </source>
</evidence>
<feature type="region of interest" description="Disordered" evidence="4">
    <location>
        <begin position="345"/>
        <end position="364"/>
    </location>
</feature>
<protein>
    <submittedName>
        <fullName evidence="5">Protein TANC1</fullName>
    </submittedName>
</protein>
<keyword evidence="2 3" id="KW-0040">ANK repeat</keyword>
<name>A0A2J8A104_9CHLO</name>
<evidence type="ECO:0000313" key="5">
    <source>
        <dbReference type="EMBL" id="PNH06196.1"/>
    </source>
</evidence>
<keyword evidence="1" id="KW-0677">Repeat</keyword>
<accession>A0A2J8A104</accession>
<dbReference type="EMBL" id="PGGS01000252">
    <property type="protein sequence ID" value="PNH06196.1"/>
    <property type="molecule type" value="Genomic_DNA"/>
</dbReference>
<feature type="compositionally biased region" description="Basic and acidic residues" evidence="4">
    <location>
        <begin position="301"/>
        <end position="323"/>
    </location>
</feature>
<dbReference type="Pfam" id="PF12796">
    <property type="entry name" value="Ank_2"/>
    <property type="match status" value="3"/>
</dbReference>
<dbReference type="PROSITE" id="PS50088">
    <property type="entry name" value="ANK_REPEAT"/>
    <property type="match status" value="3"/>
</dbReference>
<evidence type="ECO:0000256" key="1">
    <source>
        <dbReference type="ARBA" id="ARBA00022737"/>
    </source>
</evidence>
<feature type="compositionally biased region" description="Basic residues" evidence="4">
    <location>
        <begin position="288"/>
        <end position="300"/>
    </location>
</feature>
<evidence type="ECO:0000313" key="6">
    <source>
        <dbReference type="Proteomes" id="UP000236333"/>
    </source>
</evidence>
<dbReference type="SUPFAM" id="SSF48403">
    <property type="entry name" value="Ankyrin repeat"/>
    <property type="match status" value="1"/>
</dbReference>
<evidence type="ECO:0000256" key="4">
    <source>
        <dbReference type="SAM" id="MobiDB-lite"/>
    </source>
</evidence>
<dbReference type="Gene3D" id="1.25.40.20">
    <property type="entry name" value="Ankyrin repeat-containing domain"/>
    <property type="match status" value="2"/>
</dbReference>
<dbReference type="InterPro" id="IPR036770">
    <property type="entry name" value="Ankyrin_rpt-contain_sf"/>
</dbReference>
<dbReference type="PANTHER" id="PTHR24188:SF29">
    <property type="entry name" value="GH09064P"/>
    <property type="match status" value="1"/>
</dbReference>
<feature type="repeat" description="ANK" evidence="3">
    <location>
        <begin position="107"/>
        <end position="139"/>
    </location>
</feature>